<dbReference type="Proteomes" id="UP001268256">
    <property type="component" value="Unassembled WGS sequence"/>
</dbReference>
<sequence>MPTYIYLHGFASGPKSAKAVFFQRKFETLGIPLLVPDLNEPDFSQLSLTRNIAAVDRLFPPLPQPVVLIGSSFGGLTAAWVAQERLQVKQLILLAPAFEFAQAWLPRLGDQFFQWQTQGYLEVEHYAYGQSRPLNYGFVEDLQAYDEGQLTRPVPTLIFHGEADEVIPVSASQRYGQSRAWVELQVLREDHGLTENCEDIWQTLQIKNILGRP</sequence>
<dbReference type="InterPro" id="IPR029058">
    <property type="entry name" value="AB_hydrolase_fold"/>
</dbReference>
<name>A0AAE4FQW5_9CYAN</name>
<dbReference type="EMBL" id="JAVMIP010000002">
    <property type="protein sequence ID" value="MDS3859882.1"/>
    <property type="molecule type" value="Genomic_DNA"/>
</dbReference>
<gene>
    <name evidence="1" type="ORF">RIF25_03580</name>
</gene>
<keyword evidence="1" id="KW-0378">Hydrolase</keyword>
<dbReference type="RefSeq" id="WP_322877182.1">
    <property type="nucleotide sequence ID" value="NZ_JAVMIP010000002.1"/>
</dbReference>
<evidence type="ECO:0000313" key="1">
    <source>
        <dbReference type="EMBL" id="MDS3859882.1"/>
    </source>
</evidence>
<dbReference type="AlphaFoldDB" id="A0AAE4FQW5"/>
<dbReference type="GO" id="GO:0016787">
    <property type="term" value="F:hydrolase activity"/>
    <property type="evidence" value="ECO:0007669"/>
    <property type="project" value="UniProtKB-KW"/>
</dbReference>
<evidence type="ECO:0000313" key="2">
    <source>
        <dbReference type="Proteomes" id="UP001268256"/>
    </source>
</evidence>
<keyword evidence="2" id="KW-1185">Reference proteome</keyword>
<proteinExistence type="predicted"/>
<dbReference type="InterPro" id="IPR008886">
    <property type="entry name" value="UPF0227/Esterase_YqiA"/>
</dbReference>
<comment type="caution">
    <text evidence="1">The sequence shown here is derived from an EMBL/GenBank/DDBJ whole genome shotgun (WGS) entry which is preliminary data.</text>
</comment>
<dbReference type="SUPFAM" id="SSF53474">
    <property type="entry name" value="alpha/beta-Hydrolases"/>
    <property type="match status" value="1"/>
</dbReference>
<dbReference type="Pfam" id="PF05728">
    <property type="entry name" value="UPF0227"/>
    <property type="match status" value="1"/>
</dbReference>
<organism evidence="1 2">
    <name type="scientific">Pseudocalidococcus azoricus BACA0444</name>
    <dbReference type="NCBI Taxonomy" id="2918990"/>
    <lineage>
        <taxon>Bacteria</taxon>
        <taxon>Bacillati</taxon>
        <taxon>Cyanobacteriota</taxon>
        <taxon>Cyanophyceae</taxon>
        <taxon>Acaryochloridales</taxon>
        <taxon>Thermosynechococcaceae</taxon>
        <taxon>Pseudocalidococcus</taxon>
        <taxon>Pseudocalidococcus azoricus</taxon>
    </lineage>
</organism>
<accession>A0AAE4FQW5</accession>
<protein>
    <submittedName>
        <fullName evidence="1">YqiA/YcfP family alpha/beta fold hydrolase</fullName>
    </submittedName>
</protein>
<reference evidence="2" key="1">
    <citation type="submission" date="2023-07" db="EMBL/GenBank/DDBJ databases">
        <authorList>
            <person name="Luz R."/>
            <person name="Cordeiro R."/>
            <person name="Fonseca A."/>
            <person name="Goncalves V."/>
        </authorList>
    </citation>
    <scope>NUCLEOTIDE SEQUENCE [LARGE SCALE GENOMIC DNA]</scope>
    <source>
        <strain evidence="2">BACA0444</strain>
    </source>
</reference>
<dbReference type="Gene3D" id="3.40.50.1820">
    <property type="entry name" value="alpha/beta hydrolase"/>
    <property type="match status" value="1"/>
</dbReference>